<dbReference type="Gene3D" id="1.10.8.640">
    <property type="entry name" value="Cytochrome C biogenesis protein"/>
    <property type="match status" value="1"/>
</dbReference>
<dbReference type="STRING" id="34062.AXE82_02175"/>
<feature type="transmembrane region" description="Helical" evidence="7">
    <location>
        <begin position="12"/>
        <end position="33"/>
    </location>
</feature>
<evidence type="ECO:0000256" key="3">
    <source>
        <dbReference type="ARBA" id="ARBA00022723"/>
    </source>
</evidence>
<dbReference type="PANTHER" id="PTHR47870">
    <property type="entry name" value="CYTOCHROME C-TYPE BIOGENESIS PROTEIN CCMH"/>
    <property type="match status" value="1"/>
</dbReference>
<dbReference type="FunFam" id="1.10.8.640:FF:000001">
    <property type="entry name" value="Cytochrome c-type biogenesis protein"/>
    <property type="match status" value="1"/>
</dbReference>
<comment type="function">
    <text evidence="7">Possible subunit of a heme lyase.</text>
</comment>
<dbReference type="GO" id="GO:0046872">
    <property type="term" value="F:metal ion binding"/>
    <property type="evidence" value="ECO:0007669"/>
    <property type="project" value="UniProtKB-KW"/>
</dbReference>
<dbReference type="InterPro" id="IPR051263">
    <property type="entry name" value="C-type_cytochrome_biogenesis"/>
</dbReference>
<dbReference type="Pfam" id="PF03918">
    <property type="entry name" value="CcmH"/>
    <property type="match status" value="1"/>
</dbReference>
<evidence type="ECO:0000256" key="4">
    <source>
        <dbReference type="ARBA" id="ARBA00022729"/>
    </source>
</evidence>
<keyword evidence="3 7" id="KW-0479">Metal-binding</keyword>
<evidence type="ECO:0000256" key="2">
    <source>
        <dbReference type="ARBA" id="ARBA00022617"/>
    </source>
</evidence>
<dbReference type="EMBL" id="CP024443">
    <property type="protein sequence ID" value="ATR78848.1"/>
    <property type="molecule type" value="Genomic_DNA"/>
</dbReference>
<keyword evidence="7" id="KW-0472">Membrane</keyword>
<sequence length="191" mass="21633">MSITFAKILHLIVRAMAMALLVAGLSMSAWANIDTYQFDNPRQEAQYRALIEEFRCPKCQNQNLAGSDAPIAQDLKQKTYDMVKDGRSDAEIRQYMNERYGDFISYKPPVRPSTWILWFFPPVLLVFVMLAWFIRNRNSSKRAAAIANPIEEGYAPLSAAEQQRLQDLLNANDNAANAKTGEINQAVAKEN</sequence>
<accession>A0A2D2LV07</accession>
<keyword evidence="7" id="KW-0812">Transmembrane</keyword>
<keyword evidence="2 7" id="KW-0349">Heme</keyword>
<gene>
    <name evidence="9" type="ORF">NP7_06005</name>
</gene>
<evidence type="ECO:0000313" key="10">
    <source>
        <dbReference type="Proteomes" id="UP000229340"/>
    </source>
</evidence>
<name>A0A2D2LV07_FAUOS</name>
<keyword evidence="7" id="KW-1133">Transmembrane helix</keyword>
<dbReference type="PANTHER" id="PTHR47870:SF1">
    <property type="entry name" value="CYTOCHROME C-TYPE BIOGENESIS PROTEIN CCMH"/>
    <property type="match status" value="1"/>
</dbReference>
<reference evidence="10" key="1">
    <citation type="submission" date="2017-11" db="EMBL/GenBank/DDBJ databases">
        <title>Complete genome sequence of Moraxella osloensis NP7 isolated from human skin.</title>
        <authorList>
            <person name="Lee K."/>
            <person name="Lim J.Y."/>
            <person name="Hwang I."/>
        </authorList>
    </citation>
    <scope>NUCLEOTIDE SEQUENCE [LARGE SCALE GENOMIC DNA]</scope>
    <source>
        <strain evidence="10">NP7</strain>
    </source>
</reference>
<protein>
    <recommendedName>
        <fullName evidence="7">Cytochrome c-type biogenesis protein</fullName>
    </recommendedName>
</protein>
<dbReference type="RefSeq" id="WP_100270097.1">
    <property type="nucleotide sequence ID" value="NZ_CP024443.1"/>
</dbReference>
<organism evidence="9 10">
    <name type="scientific">Faucicola osloensis</name>
    <name type="common">Moraxella osloensis</name>
    <dbReference type="NCBI Taxonomy" id="34062"/>
    <lineage>
        <taxon>Bacteria</taxon>
        <taxon>Pseudomonadati</taxon>
        <taxon>Pseudomonadota</taxon>
        <taxon>Gammaproteobacteria</taxon>
        <taxon>Moraxellales</taxon>
        <taxon>Moraxellaceae</taxon>
        <taxon>Faucicola</taxon>
    </lineage>
</organism>
<dbReference type="CDD" id="cd16378">
    <property type="entry name" value="CcmH_N"/>
    <property type="match status" value="1"/>
</dbReference>
<evidence type="ECO:0000313" key="9">
    <source>
        <dbReference type="EMBL" id="ATR78848.1"/>
    </source>
</evidence>
<dbReference type="GO" id="GO:0017004">
    <property type="term" value="P:cytochrome complex assembly"/>
    <property type="evidence" value="ECO:0007669"/>
    <property type="project" value="UniProtKB-KW"/>
</dbReference>
<comment type="similarity">
    <text evidence="1 7">Belongs to the CcmH/CycL/Ccl2/NrfF family.</text>
</comment>
<dbReference type="GO" id="GO:0005886">
    <property type="term" value="C:plasma membrane"/>
    <property type="evidence" value="ECO:0007669"/>
    <property type="project" value="TreeGrafter"/>
</dbReference>
<evidence type="ECO:0000259" key="8">
    <source>
        <dbReference type="Pfam" id="PF03918"/>
    </source>
</evidence>
<dbReference type="AlphaFoldDB" id="A0A2D2LV07"/>
<evidence type="ECO:0000256" key="6">
    <source>
        <dbReference type="ARBA" id="ARBA00023004"/>
    </source>
</evidence>
<evidence type="ECO:0000256" key="7">
    <source>
        <dbReference type="RuleBase" id="RU364112"/>
    </source>
</evidence>
<keyword evidence="5" id="KW-0201">Cytochrome c-type biogenesis</keyword>
<dbReference type="Proteomes" id="UP000229340">
    <property type="component" value="Chromosome"/>
</dbReference>
<proteinExistence type="inferred from homology"/>
<dbReference type="InterPro" id="IPR005616">
    <property type="entry name" value="CcmH/CycL/Ccl2/NrfF_N"/>
</dbReference>
<keyword evidence="4 7" id="KW-0732">Signal</keyword>
<dbReference type="InterPro" id="IPR038297">
    <property type="entry name" value="CcmH/CycL/NrfF/Ccl2_sf"/>
</dbReference>
<feature type="domain" description="CcmH/CycL/Ccl2/NrfF N-terminal" evidence="8">
    <location>
        <begin position="20"/>
        <end position="169"/>
    </location>
</feature>
<feature type="transmembrane region" description="Helical" evidence="7">
    <location>
        <begin position="115"/>
        <end position="134"/>
    </location>
</feature>
<keyword evidence="6 7" id="KW-0408">Iron</keyword>
<evidence type="ECO:0000256" key="1">
    <source>
        <dbReference type="ARBA" id="ARBA00010342"/>
    </source>
</evidence>
<evidence type="ECO:0000256" key="5">
    <source>
        <dbReference type="ARBA" id="ARBA00022748"/>
    </source>
</evidence>